<dbReference type="GO" id="GO:0004029">
    <property type="term" value="F:aldehyde dehydrogenase (NAD+) activity"/>
    <property type="evidence" value="ECO:0007669"/>
    <property type="project" value="TreeGrafter"/>
</dbReference>
<dbReference type="PANTHER" id="PTHR48079">
    <property type="entry name" value="PROTEIN YEEZ"/>
    <property type="match status" value="1"/>
</dbReference>
<organism evidence="2 3">
    <name type="scientific">Colletotrichum gloeosporioides (strain Cg-14)</name>
    <name type="common">Anthracnose fungus</name>
    <name type="synonym">Glomerella cingulata</name>
    <dbReference type="NCBI Taxonomy" id="1237896"/>
    <lineage>
        <taxon>Eukaryota</taxon>
        <taxon>Fungi</taxon>
        <taxon>Dikarya</taxon>
        <taxon>Ascomycota</taxon>
        <taxon>Pezizomycotina</taxon>
        <taxon>Sordariomycetes</taxon>
        <taxon>Hypocreomycetidae</taxon>
        <taxon>Glomerellales</taxon>
        <taxon>Glomerellaceae</taxon>
        <taxon>Colletotrichum</taxon>
        <taxon>Colletotrichum gloeosporioides species complex</taxon>
    </lineage>
</organism>
<dbReference type="Gene3D" id="3.40.50.720">
    <property type="entry name" value="NAD(P)-binding Rossmann-like Domain"/>
    <property type="match status" value="1"/>
</dbReference>
<dbReference type="Proteomes" id="UP000015530">
    <property type="component" value="Unassembled WGS sequence"/>
</dbReference>
<dbReference type="SUPFAM" id="SSF51735">
    <property type="entry name" value="NAD(P)-binding Rossmann-fold domains"/>
    <property type="match status" value="1"/>
</dbReference>
<feature type="domain" description="NAD-dependent epimerase/dehydratase" evidence="1">
    <location>
        <begin position="7"/>
        <end position="238"/>
    </location>
</feature>
<dbReference type="InterPro" id="IPR001509">
    <property type="entry name" value="Epimerase_deHydtase"/>
</dbReference>
<dbReference type="OrthoDB" id="10262413at2759"/>
<dbReference type="PANTHER" id="PTHR48079:SF6">
    <property type="entry name" value="NAD(P)-BINDING DOMAIN-CONTAINING PROTEIN-RELATED"/>
    <property type="match status" value="1"/>
</dbReference>
<name>T0KG45_COLGC</name>
<dbReference type="OMA" id="VHYIHNS"/>
<evidence type="ECO:0000313" key="2">
    <source>
        <dbReference type="EMBL" id="EQB51049.1"/>
    </source>
</evidence>
<dbReference type="InterPro" id="IPR051783">
    <property type="entry name" value="NAD(P)-dependent_oxidoreduct"/>
</dbReference>
<comment type="caution">
    <text evidence="2">The sequence shown here is derived from an EMBL/GenBank/DDBJ whole genome shotgun (WGS) entry which is preliminary data.</text>
</comment>
<dbReference type="AlphaFoldDB" id="T0KG45"/>
<dbReference type="HOGENOM" id="CLU_007383_12_0_1"/>
<dbReference type="EMBL" id="AMYD01001904">
    <property type="protein sequence ID" value="EQB51049.1"/>
    <property type="molecule type" value="Genomic_DNA"/>
</dbReference>
<reference evidence="3" key="1">
    <citation type="journal article" date="2013" name="Mol. Plant Microbe Interact.">
        <title>Global aspects of pacC regulation of pathogenicity genes in Colletotrichum gloeosporioides as revealed by transcriptome analysis.</title>
        <authorList>
            <person name="Alkan N."/>
            <person name="Meng X."/>
            <person name="Friedlander G."/>
            <person name="Reuveni E."/>
            <person name="Sukno S."/>
            <person name="Sherman A."/>
            <person name="Thon M."/>
            <person name="Fluhr R."/>
            <person name="Prusky D."/>
        </authorList>
    </citation>
    <scope>NUCLEOTIDE SEQUENCE [LARGE SCALE GENOMIC DNA]</scope>
    <source>
        <strain evidence="3">Cg-14</strain>
    </source>
</reference>
<dbReference type="Pfam" id="PF01370">
    <property type="entry name" value="Epimerase"/>
    <property type="match status" value="1"/>
</dbReference>
<dbReference type="InterPro" id="IPR036291">
    <property type="entry name" value="NAD(P)-bd_dom_sf"/>
</dbReference>
<dbReference type="GO" id="GO:0005737">
    <property type="term" value="C:cytoplasm"/>
    <property type="evidence" value="ECO:0007669"/>
    <property type="project" value="TreeGrafter"/>
</dbReference>
<proteinExistence type="predicted"/>
<evidence type="ECO:0000313" key="3">
    <source>
        <dbReference type="Proteomes" id="UP000015530"/>
    </source>
</evidence>
<protein>
    <submittedName>
        <fullName evidence="2">NAD dependent epimerase/dehydratase</fullName>
    </submittedName>
</protein>
<dbReference type="STRING" id="1237896.T0KG45"/>
<sequence>MPSQKLLITGVTGYIGGTVLTQLLNSTLPETKSLSFSALIRHQSQANILAEKGIQSIFFNSLDDTAILRQAAADHDVIIHIANSFHKASAEAMLQGLHDRKIKTGKTGIFIHTSGTSNVADFPITKKYHGTRVFSDKEDIFDYEKSLDLQEPYRNRSVDIFVAETGKQLGVDTYSIWPPLVFGIGTGFFRTLSNGQLPMLMRLALANGESQYVGEGTGRWSHVHVEDLAALYETVVARAIAGDISPQDRAIFFAETGSSSFAEMADDIGRAGLKLGVLQNAKASSMSLESIARDQFHGDMNWAEIVFGSESLVSANLSREIGWKPKRMAVDWEATFIDEFRLVFGEAKGVNKTNKWMVWDYNECRRYLWVPVDSCSCGAIDNKKGGTVTNECYSWTIDPNVKM</sequence>
<accession>T0KG45</accession>
<gene>
    <name evidence="2" type="ORF">CGLO_09455</name>
</gene>
<evidence type="ECO:0000259" key="1">
    <source>
        <dbReference type="Pfam" id="PF01370"/>
    </source>
</evidence>